<dbReference type="EMBL" id="MEKH01000009">
    <property type="protein sequence ID" value="ODO03304.1"/>
    <property type="molecule type" value="Genomic_DNA"/>
</dbReference>
<feature type="compositionally biased region" description="Low complexity" evidence="1">
    <location>
        <begin position="71"/>
        <end position="88"/>
    </location>
</feature>
<name>A0A1E3JR16_9TREE</name>
<evidence type="ECO:0000313" key="2">
    <source>
        <dbReference type="EMBL" id="ODO03304.1"/>
    </source>
</evidence>
<organism evidence="2 3">
    <name type="scientific">Cryptococcus amylolentus CBS 6273</name>
    <dbReference type="NCBI Taxonomy" id="1296118"/>
    <lineage>
        <taxon>Eukaryota</taxon>
        <taxon>Fungi</taxon>
        <taxon>Dikarya</taxon>
        <taxon>Basidiomycota</taxon>
        <taxon>Agaricomycotina</taxon>
        <taxon>Tremellomycetes</taxon>
        <taxon>Tremellales</taxon>
        <taxon>Cryptococcaceae</taxon>
        <taxon>Cryptococcus</taxon>
    </lineage>
</organism>
<feature type="region of interest" description="Disordered" evidence="1">
    <location>
        <begin position="70"/>
        <end position="89"/>
    </location>
</feature>
<protein>
    <submittedName>
        <fullName evidence="2">Uncharacterized protein</fullName>
    </submittedName>
</protein>
<evidence type="ECO:0000256" key="1">
    <source>
        <dbReference type="SAM" id="MobiDB-lite"/>
    </source>
</evidence>
<sequence length="160" mass="16521">MADIILPPSKAQQPLVFLPFSGAPTYPSAAAVIPSPFATPCPSGSQLPLSNFGVDALAMRLNDATEKATLAAPQRSSSQTTAATSHPTCSIASTSYPGAADATGEGVLDMLLDPLASQGDAQTPLRNIIEGEGLSPPWEWADEDVVSCPIAAKLRRLCVC</sequence>
<dbReference type="AlphaFoldDB" id="A0A1E3JR16"/>
<reference evidence="2 3" key="1">
    <citation type="submission" date="2016-06" db="EMBL/GenBank/DDBJ databases">
        <title>Evolution of pathogenesis and genome organization in the Tremellales.</title>
        <authorList>
            <person name="Cuomo C."/>
            <person name="Litvintseva A."/>
            <person name="Heitman J."/>
            <person name="Chen Y."/>
            <person name="Sun S."/>
            <person name="Springer D."/>
            <person name="Dromer F."/>
            <person name="Young S."/>
            <person name="Zeng Q."/>
            <person name="Chapman S."/>
            <person name="Gujja S."/>
            <person name="Saif S."/>
            <person name="Birren B."/>
        </authorList>
    </citation>
    <scope>NUCLEOTIDE SEQUENCE [LARGE SCALE GENOMIC DNA]</scope>
    <source>
        <strain evidence="2 3">CBS 6273</strain>
    </source>
</reference>
<comment type="caution">
    <text evidence="2">The sequence shown here is derived from an EMBL/GenBank/DDBJ whole genome shotgun (WGS) entry which is preliminary data.</text>
</comment>
<gene>
    <name evidence="2" type="ORF">I350_06154</name>
</gene>
<proteinExistence type="predicted"/>
<evidence type="ECO:0000313" key="3">
    <source>
        <dbReference type="Proteomes" id="UP000095149"/>
    </source>
</evidence>
<dbReference type="Proteomes" id="UP000095149">
    <property type="component" value="Unassembled WGS sequence"/>
</dbReference>
<accession>A0A1E3JR16</accession>